<organism evidence="14 15">
    <name type="scientific">Bifiguratus adelaidae</name>
    <dbReference type="NCBI Taxonomy" id="1938954"/>
    <lineage>
        <taxon>Eukaryota</taxon>
        <taxon>Fungi</taxon>
        <taxon>Fungi incertae sedis</taxon>
        <taxon>Mucoromycota</taxon>
        <taxon>Mucoromycotina</taxon>
        <taxon>Endogonomycetes</taxon>
        <taxon>Endogonales</taxon>
        <taxon>Endogonales incertae sedis</taxon>
        <taxon>Bifiguratus</taxon>
    </lineage>
</organism>
<evidence type="ECO:0000256" key="7">
    <source>
        <dbReference type="ARBA" id="ARBA00022989"/>
    </source>
</evidence>
<keyword evidence="9" id="KW-0443">Lipid metabolism</keyword>
<dbReference type="GO" id="GO:0030674">
    <property type="term" value="F:protein-macromolecule adaptor activity"/>
    <property type="evidence" value="ECO:0007669"/>
    <property type="project" value="TreeGrafter"/>
</dbReference>
<dbReference type="Proteomes" id="UP000242875">
    <property type="component" value="Unassembled WGS sequence"/>
</dbReference>
<evidence type="ECO:0000256" key="3">
    <source>
        <dbReference type="ARBA" id="ARBA00022516"/>
    </source>
</evidence>
<keyword evidence="6" id="KW-0752">Steroid biosynthesis</keyword>
<evidence type="ECO:0008006" key="16">
    <source>
        <dbReference type="Google" id="ProtNLM"/>
    </source>
</evidence>
<evidence type="ECO:0000256" key="9">
    <source>
        <dbReference type="ARBA" id="ARBA00023098"/>
    </source>
</evidence>
<comment type="subcellular location">
    <subcellularLocation>
        <location evidence="1">Endoplasmic reticulum membrane</location>
        <topology evidence="1">Multi-pass membrane protein</topology>
    </subcellularLocation>
</comment>
<keyword evidence="4 13" id="KW-0812">Transmembrane</keyword>
<evidence type="ECO:0000256" key="11">
    <source>
        <dbReference type="ARBA" id="ARBA00023166"/>
    </source>
</evidence>
<name>A0A261Y444_9FUNG</name>
<keyword evidence="8" id="KW-0756">Sterol biosynthesis</keyword>
<keyword evidence="11" id="KW-1207">Sterol metabolism</keyword>
<evidence type="ECO:0000313" key="14">
    <source>
        <dbReference type="EMBL" id="OZJ05361.1"/>
    </source>
</evidence>
<reference evidence="14 15" key="1">
    <citation type="journal article" date="2017" name="Mycologia">
        <title>Bifiguratus adelaidae, gen. et sp. nov., a new member of Mucoromycotina in endophytic and soil-dwelling habitats.</title>
        <authorList>
            <person name="Torres-Cruz T.J."/>
            <person name="Billingsley Tobias T.L."/>
            <person name="Almatruk M."/>
            <person name="Hesse C."/>
            <person name="Kuske C.R."/>
            <person name="Desiro A."/>
            <person name="Benucci G.M."/>
            <person name="Bonito G."/>
            <person name="Stajich J.E."/>
            <person name="Dunlap C."/>
            <person name="Arnold A.E."/>
            <person name="Porras-Alfaro A."/>
        </authorList>
    </citation>
    <scope>NUCLEOTIDE SEQUENCE [LARGE SCALE GENOMIC DNA]</scope>
    <source>
        <strain evidence="14 15">AZ0501</strain>
    </source>
</reference>
<feature type="transmembrane region" description="Helical" evidence="13">
    <location>
        <begin position="112"/>
        <end position="130"/>
    </location>
</feature>
<accession>A0A261Y444</accession>
<evidence type="ECO:0000256" key="13">
    <source>
        <dbReference type="SAM" id="Phobius"/>
    </source>
</evidence>
<dbReference type="EMBL" id="MVBO01000017">
    <property type="protein sequence ID" value="OZJ05361.1"/>
    <property type="molecule type" value="Genomic_DNA"/>
</dbReference>
<dbReference type="GO" id="GO:0005789">
    <property type="term" value="C:endoplasmic reticulum membrane"/>
    <property type="evidence" value="ECO:0007669"/>
    <property type="project" value="UniProtKB-SubCell"/>
</dbReference>
<evidence type="ECO:0000256" key="1">
    <source>
        <dbReference type="ARBA" id="ARBA00004477"/>
    </source>
</evidence>
<gene>
    <name evidence="14" type="ORF">BZG36_01534</name>
</gene>
<dbReference type="GO" id="GO:0016126">
    <property type="term" value="P:sterol biosynthetic process"/>
    <property type="evidence" value="ECO:0007669"/>
    <property type="project" value="UniProtKB-KW"/>
</dbReference>
<keyword evidence="7 13" id="KW-1133">Transmembrane helix</keyword>
<keyword evidence="10 13" id="KW-0472">Membrane</keyword>
<proteinExistence type="inferred from homology"/>
<feature type="transmembrane region" description="Helical" evidence="13">
    <location>
        <begin position="82"/>
        <end position="100"/>
    </location>
</feature>
<keyword evidence="12" id="KW-0753">Steroid metabolism</keyword>
<evidence type="ECO:0000256" key="4">
    <source>
        <dbReference type="ARBA" id="ARBA00022692"/>
    </source>
</evidence>
<evidence type="ECO:0000256" key="2">
    <source>
        <dbReference type="ARBA" id="ARBA00005377"/>
    </source>
</evidence>
<evidence type="ECO:0000256" key="12">
    <source>
        <dbReference type="ARBA" id="ARBA00023221"/>
    </source>
</evidence>
<evidence type="ECO:0000313" key="15">
    <source>
        <dbReference type="Proteomes" id="UP000242875"/>
    </source>
</evidence>
<evidence type="ECO:0000256" key="6">
    <source>
        <dbReference type="ARBA" id="ARBA00022955"/>
    </source>
</evidence>
<dbReference type="PANTHER" id="PTHR15451">
    <property type="entry name" value="ERGOSTEROL BIOSYNTHETIC PROTEIN 28-RELATED"/>
    <property type="match status" value="1"/>
</dbReference>
<evidence type="ECO:0000256" key="5">
    <source>
        <dbReference type="ARBA" id="ARBA00022824"/>
    </source>
</evidence>
<keyword evidence="15" id="KW-1185">Reference proteome</keyword>
<evidence type="ECO:0000256" key="8">
    <source>
        <dbReference type="ARBA" id="ARBA00023011"/>
    </source>
</evidence>
<keyword evidence="3" id="KW-0444">Lipid biosynthesis</keyword>
<comment type="caution">
    <text evidence="14">The sequence shown here is derived from an EMBL/GenBank/DDBJ whole genome shotgun (WGS) entry which is preliminary data.</text>
</comment>
<dbReference type="Pfam" id="PF03694">
    <property type="entry name" value="Erg28"/>
    <property type="match status" value="1"/>
</dbReference>
<evidence type="ECO:0000256" key="10">
    <source>
        <dbReference type="ARBA" id="ARBA00023136"/>
    </source>
</evidence>
<protein>
    <recommendedName>
        <fullName evidence="16">Ergosterol biosynthetic protein 28</fullName>
    </recommendedName>
</protein>
<dbReference type="PANTHER" id="PTHR15451:SF19">
    <property type="entry name" value="ERGOSTEROL BIOSYNTHETIC PROTEIN 28 HOMOLOG"/>
    <property type="match status" value="1"/>
</dbReference>
<sequence length="138" mass="15562">MSALTSLLSTLPEGNLPKWLLFVASLGIFNSVQNFVTDALSKRVYAAKPAEVTPLAGRMFATWTMSVSMIRIYAAFHINERVMYHLAIGTYSIALMHYLLELLVFRTCKFNGPFLSPFIVATTSLGWMFSQYDFYVKA</sequence>
<dbReference type="OrthoDB" id="6485510at2759"/>
<keyword evidence="5" id="KW-0256">Endoplasmic reticulum</keyword>
<dbReference type="InterPro" id="IPR005352">
    <property type="entry name" value="Erg28"/>
</dbReference>
<dbReference type="AlphaFoldDB" id="A0A261Y444"/>
<comment type="similarity">
    <text evidence="2">Belongs to the ERG28 family.</text>
</comment>